<keyword evidence="13" id="KW-0879">Wnt signaling pathway</keyword>
<dbReference type="PANTHER" id="PTHR31120:SF6">
    <property type="entry name" value="METALLOPROTEASE TIKI HOMOLOG"/>
    <property type="match status" value="1"/>
</dbReference>
<accession>A0A8S3ZBV2</accession>
<dbReference type="GO" id="GO:0004222">
    <property type="term" value="F:metalloendopeptidase activity"/>
    <property type="evidence" value="ECO:0007669"/>
    <property type="project" value="UniProtKB-UniRule"/>
</dbReference>
<dbReference type="OrthoDB" id="10040378at2759"/>
<proteinExistence type="inferred from homology"/>
<keyword evidence="11" id="KW-0472">Membrane</keyword>
<reference evidence="14" key="1">
    <citation type="submission" date="2021-04" db="EMBL/GenBank/DDBJ databases">
        <authorList>
            <consortium name="Molecular Ecology Group"/>
        </authorList>
    </citation>
    <scope>NUCLEOTIDE SEQUENCE</scope>
</reference>
<name>A0A8S3ZBV2_9EUPU</name>
<evidence type="ECO:0000256" key="4">
    <source>
        <dbReference type="ARBA" id="ARBA00022670"/>
    </source>
</evidence>
<dbReference type="GO" id="GO:0030178">
    <property type="term" value="P:negative regulation of Wnt signaling pathway"/>
    <property type="evidence" value="ECO:0007669"/>
    <property type="project" value="UniProtKB-UniRule"/>
</dbReference>
<evidence type="ECO:0000256" key="7">
    <source>
        <dbReference type="ARBA" id="ARBA00022729"/>
    </source>
</evidence>
<dbReference type="GO" id="GO:0046872">
    <property type="term" value="F:metal ion binding"/>
    <property type="evidence" value="ECO:0007669"/>
    <property type="project" value="UniProtKB-UniRule"/>
</dbReference>
<protein>
    <recommendedName>
        <fullName evidence="13">Metalloprotease TIKI homolog</fullName>
        <ecNumber evidence="13">3.4.-.-</ecNumber>
    </recommendedName>
</protein>
<comment type="cofactor">
    <cofactor evidence="1">
        <name>Co(2+)</name>
        <dbReference type="ChEBI" id="CHEBI:48828"/>
    </cofactor>
</comment>
<evidence type="ECO:0000256" key="2">
    <source>
        <dbReference type="ARBA" id="ARBA00004479"/>
    </source>
</evidence>
<dbReference type="InterPro" id="IPR040230">
    <property type="entry name" value="TIKI1/2-like"/>
</dbReference>
<evidence type="ECO:0000313" key="14">
    <source>
        <dbReference type="EMBL" id="CAG5126689.1"/>
    </source>
</evidence>
<gene>
    <name evidence="14" type="ORF">CUNI_LOCUS12247</name>
</gene>
<dbReference type="InterPro" id="IPR002816">
    <property type="entry name" value="TraB/PrgY/GumN_fam"/>
</dbReference>
<keyword evidence="4 13" id="KW-0645">Protease</keyword>
<evidence type="ECO:0000313" key="15">
    <source>
        <dbReference type="Proteomes" id="UP000678393"/>
    </source>
</evidence>
<feature type="non-terminal residue" evidence="14">
    <location>
        <position position="1"/>
    </location>
</feature>
<evidence type="ECO:0000256" key="6">
    <source>
        <dbReference type="ARBA" id="ARBA00022723"/>
    </source>
</evidence>
<comment type="cofactor">
    <cofactor evidence="13">
        <name>Mn(2+)</name>
        <dbReference type="ChEBI" id="CHEBI:29035"/>
    </cofactor>
    <cofactor evidence="13">
        <name>Co(2+)</name>
        <dbReference type="ChEBI" id="CHEBI:48828"/>
    </cofactor>
    <text evidence="13">Divalent metal cations. Mn(2+) or Co(2+).</text>
</comment>
<organism evidence="14 15">
    <name type="scientific">Candidula unifasciata</name>
    <dbReference type="NCBI Taxonomy" id="100452"/>
    <lineage>
        <taxon>Eukaryota</taxon>
        <taxon>Metazoa</taxon>
        <taxon>Spiralia</taxon>
        <taxon>Lophotrochozoa</taxon>
        <taxon>Mollusca</taxon>
        <taxon>Gastropoda</taxon>
        <taxon>Heterobranchia</taxon>
        <taxon>Euthyneura</taxon>
        <taxon>Panpulmonata</taxon>
        <taxon>Eupulmonata</taxon>
        <taxon>Stylommatophora</taxon>
        <taxon>Helicina</taxon>
        <taxon>Helicoidea</taxon>
        <taxon>Geomitridae</taxon>
        <taxon>Candidula</taxon>
    </lineage>
</organism>
<dbReference type="GO" id="GO:0016055">
    <property type="term" value="P:Wnt signaling pathway"/>
    <property type="evidence" value="ECO:0007669"/>
    <property type="project" value="UniProtKB-KW"/>
</dbReference>
<keyword evidence="6 13" id="KW-0479">Metal-binding</keyword>
<evidence type="ECO:0000256" key="10">
    <source>
        <dbReference type="ARBA" id="ARBA00023049"/>
    </source>
</evidence>
<keyword evidence="15" id="KW-1185">Reference proteome</keyword>
<dbReference type="AlphaFoldDB" id="A0A8S3ZBV2"/>
<evidence type="ECO:0000256" key="13">
    <source>
        <dbReference type="RuleBase" id="RU369069"/>
    </source>
</evidence>
<dbReference type="Proteomes" id="UP000678393">
    <property type="component" value="Unassembled WGS sequence"/>
</dbReference>
<dbReference type="CDD" id="cd14789">
    <property type="entry name" value="Tiki"/>
    <property type="match status" value="1"/>
</dbReference>
<keyword evidence="13" id="KW-1003">Cell membrane</keyword>
<keyword evidence="12" id="KW-0325">Glycoprotein</keyword>
<keyword evidence="9" id="KW-1133">Transmembrane helix</keyword>
<comment type="subcellular location">
    <subcellularLocation>
        <location evidence="13">Cell membrane</location>
        <topology evidence="13">Single-pass type I membrane protein</topology>
    </subcellularLocation>
    <subcellularLocation>
        <location evidence="2">Membrane</location>
        <topology evidence="2">Single-pass type I membrane protein</topology>
    </subcellularLocation>
</comment>
<keyword evidence="10 13" id="KW-0482">Metalloprotease</keyword>
<comment type="function">
    <text evidence="13">Metalloprotease that acts as a negative regulator of the Wnt signaling pathway.</text>
</comment>
<keyword evidence="8 13" id="KW-0378">Hydrolase</keyword>
<comment type="similarity">
    <text evidence="3 13">Belongs to the TIKI family.</text>
</comment>
<keyword evidence="5" id="KW-0812">Transmembrane</keyword>
<dbReference type="EC" id="3.4.-.-" evidence="13"/>
<dbReference type="EMBL" id="CAJHNH020002427">
    <property type="protein sequence ID" value="CAG5126689.1"/>
    <property type="molecule type" value="Genomic_DNA"/>
</dbReference>
<feature type="non-terminal residue" evidence="14">
    <location>
        <position position="337"/>
    </location>
</feature>
<sequence>GINSFLWTVQRSPPAYLFGTIHVPYTRVWEWIPPNSKLAFTESDSAIFELDLTNPYTLTALAECQVLPTGEFFSRFDVLSNLLPEELYSRLQRHLEYVRTSMQSWMSDDQKRKGLFADYLFNAITGLHAYPNSAGNWRRKRPVWVMLMVNSLTESEVKSRGIPVLDLYLAQQAEREGKVTGAVERVEEQCIPLNQLNLSQVLFALNQTLSQHESLRDQASPPLCGSDALIQHYNCGDLNSLMFSRYDLPVPALVNSSLPPQELHQALMIEQYFQHELIDKRNARMAERVAYLLQQHPDTSFFFAFGAGHFLGNETVIDRLRRTGLRVEHTGPGENIT</sequence>
<keyword evidence="7 13" id="KW-0732">Signal</keyword>
<evidence type="ECO:0000256" key="1">
    <source>
        <dbReference type="ARBA" id="ARBA00001941"/>
    </source>
</evidence>
<dbReference type="Pfam" id="PF01963">
    <property type="entry name" value="TraB_PrgY_gumN"/>
    <property type="match status" value="1"/>
</dbReference>
<dbReference type="PANTHER" id="PTHR31120">
    <property type="entry name" value="METALLOPROTEASE TIKI"/>
    <property type="match status" value="1"/>
</dbReference>
<evidence type="ECO:0000256" key="12">
    <source>
        <dbReference type="ARBA" id="ARBA00023180"/>
    </source>
</evidence>
<evidence type="ECO:0000256" key="8">
    <source>
        <dbReference type="ARBA" id="ARBA00022801"/>
    </source>
</evidence>
<comment type="caution">
    <text evidence="14">The sequence shown here is derived from an EMBL/GenBank/DDBJ whole genome shotgun (WGS) entry which is preliminary data.</text>
</comment>
<dbReference type="GO" id="GO:0005886">
    <property type="term" value="C:plasma membrane"/>
    <property type="evidence" value="ECO:0007669"/>
    <property type="project" value="UniProtKB-SubCell"/>
</dbReference>
<dbReference type="GO" id="GO:0006508">
    <property type="term" value="P:proteolysis"/>
    <property type="evidence" value="ECO:0007669"/>
    <property type="project" value="UniProtKB-KW"/>
</dbReference>
<evidence type="ECO:0000256" key="3">
    <source>
        <dbReference type="ARBA" id="ARBA00008261"/>
    </source>
</evidence>
<evidence type="ECO:0000256" key="9">
    <source>
        <dbReference type="ARBA" id="ARBA00022989"/>
    </source>
</evidence>
<evidence type="ECO:0000256" key="5">
    <source>
        <dbReference type="ARBA" id="ARBA00022692"/>
    </source>
</evidence>
<evidence type="ECO:0000256" key="11">
    <source>
        <dbReference type="ARBA" id="ARBA00023136"/>
    </source>
</evidence>